<dbReference type="Proteomes" id="UP000004994">
    <property type="component" value="Chromosome 12"/>
</dbReference>
<dbReference type="HOGENOM" id="CLU_3036044_0_0_1"/>
<dbReference type="AlphaFoldDB" id="K4DEL3"/>
<evidence type="ECO:0000313" key="2">
    <source>
        <dbReference type="Proteomes" id="UP000004994"/>
    </source>
</evidence>
<reference evidence="1" key="2">
    <citation type="submission" date="2015-06" db="UniProtKB">
        <authorList>
            <consortium name="EnsemblPlants"/>
        </authorList>
    </citation>
    <scope>IDENTIFICATION</scope>
    <source>
        <strain evidence="1">cv. Heinz 1706</strain>
    </source>
</reference>
<dbReference type="EnsemblPlants" id="Solyc12g038640.1.1">
    <property type="protein sequence ID" value="Solyc12g038640.1.1"/>
    <property type="gene ID" value="Solyc12g038640.1"/>
</dbReference>
<dbReference type="Gramene" id="Solyc12g038640.1.1">
    <property type="protein sequence ID" value="Solyc12g038640.1.1"/>
    <property type="gene ID" value="Solyc12g038640.1"/>
</dbReference>
<evidence type="ECO:0000313" key="1">
    <source>
        <dbReference type="EnsemblPlants" id="Solyc12g038640.1.1"/>
    </source>
</evidence>
<dbReference type="InParanoid" id="K4DEL3"/>
<protein>
    <submittedName>
        <fullName evidence="1">Uncharacterized protein</fullName>
    </submittedName>
</protein>
<proteinExistence type="predicted"/>
<reference evidence="1" key="1">
    <citation type="journal article" date="2012" name="Nature">
        <title>The tomato genome sequence provides insights into fleshy fruit evolution.</title>
        <authorList>
            <consortium name="Tomato Genome Consortium"/>
        </authorList>
    </citation>
    <scope>NUCLEOTIDE SEQUENCE [LARGE SCALE GENOMIC DNA]</scope>
    <source>
        <strain evidence="1">cv. Heinz 1706</strain>
    </source>
</reference>
<dbReference type="PaxDb" id="4081-Solyc12g038640.1.1"/>
<accession>K4DEL3</accession>
<keyword evidence="2" id="KW-1185">Reference proteome</keyword>
<organism evidence="1">
    <name type="scientific">Solanum lycopersicum</name>
    <name type="common">Tomato</name>
    <name type="synonym">Lycopersicon esculentum</name>
    <dbReference type="NCBI Taxonomy" id="4081"/>
    <lineage>
        <taxon>Eukaryota</taxon>
        <taxon>Viridiplantae</taxon>
        <taxon>Streptophyta</taxon>
        <taxon>Embryophyta</taxon>
        <taxon>Tracheophyta</taxon>
        <taxon>Spermatophyta</taxon>
        <taxon>Magnoliopsida</taxon>
        <taxon>eudicotyledons</taxon>
        <taxon>Gunneridae</taxon>
        <taxon>Pentapetalae</taxon>
        <taxon>asterids</taxon>
        <taxon>lamiids</taxon>
        <taxon>Solanales</taxon>
        <taxon>Solanaceae</taxon>
        <taxon>Solanoideae</taxon>
        <taxon>Solaneae</taxon>
        <taxon>Solanum</taxon>
        <taxon>Solanum subgen. Lycopersicon</taxon>
    </lineage>
</organism>
<name>K4DEL3_SOLLC</name>
<sequence length="55" mass="6497">MHDQNTSKFWFLAPGNNPKLRLRKYFLQPDDLAYKVHARVLVITAHKCFELPTLL</sequence>